<evidence type="ECO:0000313" key="1">
    <source>
        <dbReference type="EMBL" id="PDS51106.1"/>
    </source>
</evidence>
<reference evidence="1 2" key="1">
    <citation type="submission" date="2017-09" db="EMBL/GenBank/DDBJ databases">
        <title>Comparative genomics of rhizobia isolated from Phaseolus vulgaris in China.</title>
        <authorList>
            <person name="Tong W."/>
        </authorList>
    </citation>
    <scope>NUCLEOTIDE SEQUENCE [LARGE SCALE GENOMIC DNA]</scope>
    <source>
        <strain evidence="1 2">Y27</strain>
    </source>
</reference>
<dbReference type="EMBL" id="NWSL01000008">
    <property type="protein sequence ID" value="PDS51106.1"/>
    <property type="molecule type" value="Genomic_DNA"/>
</dbReference>
<sequence>MVNFGERSKAFCWISVRPAIAFGPLQACGNECPNVGAFFPEAHWGLISKLEFTFRQMRNVLRVDAYVPQALLSKTTQVSLEVMQCPPPARFIVESTHQIVHF</sequence>
<evidence type="ECO:0000313" key="2">
    <source>
        <dbReference type="Proteomes" id="UP000219972"/>
    </source>
</evidence>
<dbReference type="Proteomes" id="UP000219972">
    <property type="component" value="Unassembled WGS sequence"/>
</dbReference>
<gene>
    <name evidence="1" type="ORF">CO662_14515</name>
</gene>
<proteinExistence type="predicted"/>
<organism evidence="1 2">
    <name type="scientific">Rhizobium anhuiense</name>
    <dbReference type="NCBI Taxonomy" id="1184720"/>
    <lineage>
        <taxon>Bacteria</taxon>
        <taxon>Pseudomonadati</taxon>
        <taxon>Pseudomonadota</taxon>
        <taxon>Alphaproteobacteria</taxon>
        <taxon>Hyphomicrobiales</taxon>
        <taxon>Rhizobiaceae</taxon>
        <taxon>Rhizobium/Agrobacterium group</taxon>
        <taxon>Rhizobium</taxon>
    </lineage>
</organism>
<keyword evidence="2" id="KW-1185">Reference proteome</keyword>
<dbReference type="RefSeq" id="WP_097543275.1">
    <property type="nucleotide sequence ID" value="NZ_NWSK01000009.1"/>
</dbReference>
<accession>A0ABX4J9K5</accession>
<comment type="caution">
    <text evidence="1">The sequence shown here is derived from an EMBL/GenBank/DDBJ whole genome shotgun (WGS) entry which is preliminary data.</text>
</comment>
<protein>
    <submittedName>
        <fullName evidence="1">Uncharacterized protein</fullName>
    </submittedName>
</protein>
<name>A0ABX4J9K5_9HYPH</name>